<comment type="caution">
    <text evidence="1">The sequence shown here is derived from an EMBL/GenBank/DDBJ whole genome shotgun (WGS) entry which is preliminary data.</text>
</comment>
<name>A0ACC2RTK6_9FUNG</name>
<accession>A0ACC2RTK6</accession>
<organism evidence="1 2">
    <name type="scientific">Entomophthora muscae</name>
    <dbReference type="NCBI Taxonomy" id="34485"/>
    <lineage>
        <taxon>Eukaryota</taxon>
        <taxon>Fungi</taxon>
        <taxon>Fungi incertae sedis</taxon>
        <taxon>Zoopagomycota</taxon>
        <taxon>Entomophthoromycotina</taxon>
        <taxon>Entomophthoromycetes</taxon>
        <taxon>Entomophthorales</taxon>
        <taxon>Entomophthoraceae</taxon>
        <taxon>Entomophthora</taxon>
    </lineage>
</organism>
<evidence type="ECO:0000313" key="2">
    <source>
        <dbReference type="Proteomes" id="UP001165960"/>
    </source>
</evidence>
<gene>
    <name evidence="1" type="ORF">DSO57_1024279</name>
</gene>
<dbReference type="Proteomes" id="UP001165960">
    <property type="component" value="Unassembled WGS sequence"/>
</dbReference>
<proteinExistence type="predicted"/>
<protein>
    <submittedName>
        <fullName evidence="1">Uncharacterized protein</fullName>
    </submittedName>
</protein>
<sequence>MDQEIPQPDPYKPASLTSHQQSWSGIIARWVPPEPLTSSIKTPNTLQMQL</sequence>
<keyword evidence="2" id="KW-1185">Reference proteome</keyword>
<evidence type="ECO:0000313" key="1">
    <source>
        <dbReference type="EMBL" id="KAJ9053430.1"/>
    </source>
</evidence>
<reference evidence="1" key="1">
    <citation type="submission" date="2022-04" db="EMBL/GenBank/DDBJ databases">
        <title>Genome of the entomopathogenic fungus Entomophthora muscae.</title>
        <authorList>
            <person name="Elya C."/>
            <person name="Lovett B.R."/>
            <person name="Lee E."/>
            <person name="Macias A.M."/>
            <person name="Hajek A.E."/>
            <person name="De Bivort B.L."/>
            <person name="Kasson M.T."/>
            <person name="De Fine Licht H.H."/>
            <person name="Stajich J.E."/>
        </authorList>
    </citation>
    <scope>NUCLEOTIDE SEQUENCE</scope>
    <source>
        <strain evidence="1">Berkeley</strain>
    </source>
</reference>
<dbReference type="EMBL" id="QTSX02006520">
    <property type="protein sequence ID" value="KAJ9053430.1"/>
    <property type="molecule type" value="Genomic_DNA"/>
</dbReference>